<dbReference type="Proteomes" id="UP001229651">
    <property type="component" value="Unassembled WGS sequence"/>
</dbReference>
<proteinExistence type="predicted"/>
<evidence type="ECO:0000313" key="2">
    <source>
        <dbReference type="Proteomes" id="UP001229651"/>
    </source>
</evidence>
<protein>
    <submittedName>
        <fullName evidence="1">Uncharacterized protein</fullName>
    </submittedName>
</protein>
<dbReference type="EMBL" id="JAUSUT010000001">
    <property type="protein sequence ID" value="MDQ0382916.1"/>
    <property type="molecule type" value="Genomic_DNA"/>
</dbReference>
<accession>A0ABU0F5S2</accession>
<reference evidence="1 2" key="1">
    <citation type="submission" date="2023-07" db="EMBL/GenBank/DDBJ databases">
        <title>Sequencing the genomes of 1000 actinobacteria strains.</title>
        <authorList>
            <person name="Klenk H.-P."/>
        </authorList>
    </citation>
    <scope>NUCLEOTIDE SEQUENCE [LARGE SCALE GENOMIC DNA]</scope>
    <source>
        <strain evidence="1 2">DSM 45805</strain>
    </source>
</reference>
<gene>
    <name evidence="1" type="ORF">FB470_006910</name>
</gene>
<comment type="caution">
    <text evidence="1">The sequence shown here is derived from an EMBL/GenBank/DDBJ whole genome shotgun (WGS) entry which is preliminary data.</text>
</comment>
<name>A0ABU0F5S2_9PSEU</name>
<keyword evidence="2" id="KW-1185">Reference proteome</keyword>
<sequence>MTGALLGLAAWTAAGAEAPLLVDALTHLVALNVVPALADLPAATPVEGGRILRAALLAAAWTRTVPSREQPHGDNAPGSGCRR</sequence>
<dbReference type="RefSeq" id="WP_306998494.1">
    <property type="nucleotide sequence ID" value="NZ_JAUSUT010000001.1"/>
</dbReference>
<organism evidence="1 2">
    <name type="scientific">Amycolatopsis thermophila</name>
    <dbReference type="NCBI Taxonomy" id="206084"/>
    <lineage>
        <taxon>Bacteria</taxon>
        <taxon>Bacillati</taxon>
        <taxon>Actinomycetota</taxon>
        <taxon>Actinomycetes</taxon>
        <taxon>Pseudonocardiales</taxon>
        <taxon>Pseudonocardiaceae</taxon>
        <taxon>Amycolatopsis</taxon>
    </lineage>
</organism>
<evidence type="ECO:0000313" key="1">
    <source>
        <dbReference type="EMBL" id="MDQ0382916.1"/>
    </source>
</evidence>